<dbReference type="GO" id="GO:0000155">
    <property type="term" value="F:phosphorelay sensor kinase activity"/>
    <property type="evidence" value="ECO:0007669"/>
    <property type="project" value="InterPro"/>
</dbReference>
<keyword evidence="8 17" id="KW-0812">Transmembrane</keyword>
<feature type="transmembrane region" description="Helical" evidence="17">
    <location>
        <begin position="2094"/>
        <end position="2113"/>
    </location>
</feature>
<reference evidence="20 21" key="1">
    <citation type="journal article" date="2011" name="J. Gen. Appl. Microbiol.">
        <title>Draft genome sequencing of the enigmatic basidiomycete Mixia osmundae.</title>
        <authorList>
            <person name="Nishida H."/>
            <person name="Nagatsuka Y."/>
            <person name="Sugiyama J."/>
        </authorList>
    </citation>
    <scope>NUCLEOTIDE SEQUENCE [LARGE SCALE GENOMIC DNA]</scope>
    <source>
        <strain evidence="21">CBS 9802 / IAM 14324 / JCM 22182 / KY 12970</strain>
    </source>
</reference>
<dbReference type="GO" id="GO:0006506">
    <property type="term" value="P:GPI anchor biosynthetic process"/>
    <property type="evidence" value="ECO:0007669"/>
    <property type="project" value="UniProtKB-UniPathway"/>
</dbReference>
<evidence type="ECO:0000256" key="17">
    <source>
        <dbReference type="SAM" id="Phobius"/>
    </source>
</evidence>
<evidence type="ECO:0000256" key="1">
    <source>
        <dbReference type="ARBA" id="ARBA00004477"/>
    </source>
</evidence>
<dbReference type="UniPathway" id="UPA00196"/>
<dbReference type="STRING" id="764103.G7DXR2"/>
<evidence type="ECO:0000256" key="16">
    <source>
        <dbReference type="SAM" id="MobiDB-lite"/>
    </source>
</evidence>
<organism evidence="20 21">
    <name type="scientific">Mixia osmundae (strain CBS 9802 / IAM 14324 / JCM 22182 / KY 12970)</name>
    <dbReference type="NCBI Taxonomy" id="764103"/>
    <lineage>
        <taxon>Eukaryota</taxon>
        <taxon>Fungi</taxon>
        <taxon>Dikarya</taxon>
        <taxon>Basidiomycota</taxon>
        <taxon>Pucciniomycotina</taxon>
        <taxon>Mixiomycetes</taxon>
        <taxon>Mixiales</taxon>
        <taxon>Mixiaceae</taxon>
        <taxon>Mixia</taxon>
    </lineage>
</organism>
<evidence type="ECO:0000256" key="4">
    <source>
        <dbReference type="ARBA" id="ARBA00020831"/>
    </source>
</evidence>
<dbReference type="Gene3D" id="1.10.287.130">
    <property type="match status" value="1"/>
</dbReference>
<dbReference type="InterPro" id="IPR004358">
    <property type="entry name" value="Sig_transdc_His_kin-like_C"/>
</dbReference>
<evidence type="ECO:0000256" key="6">
    <source>
        <dbReference type="ARBA" id="ARBA00022553"/>
    </source>
</evidence>
<evidence type="ECO:0000256" key="8">
    <source>
        <dbReference type="ARBA" id="ARBA00022692"/>
    </source>
</evidence>
<comment type="subcellular location">
    <subcellularLocation>
        <location evidence="1">Endoplasmic reticulum membrane</location>
        <topology evidence="1">Multi-pass membrane protein</topology>
    </subcellularLocation>
</comment>
<dbReference type="Pfam" id="PF00072">
    <property type="entry name" value="Response_reg"/>
    <property type="match status" value="1"/>
</dbReference>
<dbReference type="InterPro" id="IPR011006">
    <property type="entry name" value="CheY-like_superfamily"/>
</dbReference>
<dbReference type="eggNOG" id="KOG2124">
    <property type="taxonomic scope" value="Eukaryota"/>
</dbReference>
<reference evidence="20 21" key="2">
    <citation type="journal article" date="2012" name="Open Biol.">
        <title>Characteristics of nucleosomes and linker DNA regions on the genome of the basidiomycete Mixia osmundae revealed by mono- and dinucleosome mapping.</title>
        <authorList>
            <person name="Nishida H."/>
            <person name="Kondo S."/>
            <person name="Matsumoto T."/>
            <person name="Suzuki Y."/>
            <person name="Yoshikawa H."/>
            <person name="Taylor T.D."/>
            <person name="Sugiyama J."/>
        </authorList>
    </citation>
    <scope>NUCLEOTIDE SEQUENCE [LARGE SCALE GENOMIC DNA]</scope>
    <source>
        <strain evidence="21">CBS 9802 / IAM 14324 / JCM 22182 / KY 12970</strain>
    </source>
</reference>
<dbReference type="Gene3D" id="3.40.720.10">
    <property type="entry name" value="Alkaline Phosphatase, subunit A"/>
    <property type="match status" value="1"/>
</dbReference>
<feature type="modified residue" description="4-aspartylphosphate" evidence="15">
    <location>
        <position position="1074"/>
    </location>
</feature>
<dbReference type="SMART" id="SM00388">
    <property type="entry name" value="HisKA"/>
    <property type="match status" value="1"/>
</dbReference>
<feature type="transmembrane region" description="Helical" evidence="17">
    <location>
        <begin position="1982"/>
        <end position="2000"/>
    </location>
</feature>
<feature type="transmembrane region" description="Helical" evidence="17">
    <location>
        <begin position="1822"/>
        <end position="1841"/>
    </location>
</feature>
<feature type="domain" description="Response regulatory" evidence="19">
    <location>
        <begin position="1017"/>
        <end position="1145"/>
    </location>
</feature>
<dbReference type="InterPro" id="IPR036097">
    <property type="entry name" value="HisK_dim/P_sf"/>
</dbReference>
<evidence type="ECO:0000256" key="15">
    <source>
        <dbReference type="PROSITE-ProRule" id="PRU00169"/>
    </source>
</evidence>
<feature type="compositionally biased region" description="Polar residues" evidence="16">
    <location>
        <begin position="1149"/>
        <end position="1172"/>
    </location>
</feature>
<feature type="transmembrane region" description="Helical" evidence="17">
    <location>
        <begin position="1188"/>
        <end position="1208"/>
    </location>
</feature>
<dbReference type="eggNOG" id="KOG0519">
    <property type="taxonomic scope" value="Eukaryota"/>
</dbReference>
<feature type="transmembrane region" description="Helical" evidence="17">
    <location>
        <begin position="1927"/>
        <end position="1946"/>
    </location>
</feature>
<evidence type="ECO:0000313" key="21">
    <source>
        <dbReference type="Proteomes" id="UP000009131"/>
    </source>
</evidence>
<dbReference type="PROSITE" id="PS50110">
    <property type="entry name" value="RESPONSE_REGULATORY"/>
    <property type="match status" value="1"/>
</dbReference>
<keyword evidence="13" id="KW-0961">Cell wall biogenesis/degradation</keyword>
<dbReference type="SUPFAM" id="SSF55785">
    <property type="entry name" value="PYP-like sensor domain (PAS domain)"/>
    <property type="match status" value="1"/>
</dbReference>
<dbReference type="SUPFAM" id="SSF55874">
    <property type="entry name" value="ATPase domain of HSP90 chaperone/DNA topoisomerase II/histidine kinase"/>
    <property type="match status" value="1"/>
</dbReference>
<evidence type="ECO:0000256" key="3">
    <source>
        <dbReference type="ARBA" id="ARBA00008400"/>
    </source>
</evidence>
<dbReference type="InterPro" id="IPR005467">
    <property type="entry name" value="His_kinase_dom"/>
</dbReference>
<dbReference type="EMBL" id="BABT02000061">
    <property type="protein sequence ID" value="GAA95372.1"/>
    <property type="molecule type" value="Genomic_DNA"/>
</dbReference>
<dbReference type="RefSeq" id="XP_014569779.1">
    <property type="nucleotide sequence ID" value="XM_014714293.1"/>
</dbReference>
<feature type="transmembrane region" description="Helical" evidence="17">
    <location>
        <begin position="2125"/>
        <end position="2149"/>
    </location>
</feature>
<dbReference type="OrthoDB" id="2748310at2759"/>
<dbReference type="SMART" id="SM00091">
    <property type="entry name" value="PAS"/>
    <property type="match status" value="1"/>
</dbReference>
<dbReference type="Pfam" id="PF01663">
    <property type="entry name" value="Phosphodiest"/>
    <property type="match status" value="1"/>
</dbReference>
<dbReference type="Gene3D" id="3.30.565.10">
    <property type="entry name" value="Histidine kinase-like ATPase, C-terminal domain"/>
    <property type="match status" value="1"/>
</dbReference>
<feature type="transmembrane region" description="Helical" evidence="17">
    <location>
        <begin position="1896"/>
        <end position="1915"/>
    </location>
</feature>
<dbReference type="SUPFAM" id="SSF53649">
    <property type="entry name" value="Alkaline phosphatase-like"/>
    <property type="match status" value="1"/>
</dbReference>
<dbReference type="GO" id="GO:0005789">
    <property type="term" value="C:endoplasmic reticulum membrane"/>
    <property type="evidence" value="ECO:0007669"/>
    <property type="project" value="UniProtKB-SubCell"/>
</dbReference>
<dbReference type="InterPro" id="IPR003661">
    <property type="entry name" value="HisK_dim/P_dom"/>
</dbReference>
<dbReference type="Gene3D" id="3.30.450.20">
    <property type="entry name" value="PAS domain"/>
    <property type="match status" value="2"/>
</dbReference>
<comment type="pathway">
    <text evidence="2">Glycolipid biosynthesis; glycosylphosphatidylinositol-anchor biosynthesis.</text>
</comment>
<keyword evidence="5" id="KW-0337">GPI-anchor biosynthesis</keyword>
<feature type="transmembrane region" description="Helical" evidence="17">
    <location>
        <begin position="2058"/>
        <end position="2082"/>
    </location>
</feature>
<dbReference type="CDD" id="cd00130">
    <property type="entry name" value="PAS"/>
    <property type="match status" value="1"/>
</dbReference>
<dbReference type="PANTHER" id="PTHR12250:SF0">
    <property type="entry name" value="GPI ETHANOLAMINE PHOSPHATE TRANSFERASE 1"/>
    <property type="match status" value="1"/>
</dbReference>
<comment type="caution">
    <text evidence="20">The sequence shown here is derived from an EMBL/GenBank/DDBJ whole genome shotgun (WGS) entry which is preliminary data.</text>
</comment>
<comment type="similarity">
    <text evidence="3">Belongs to the PIGG/PIGN/PIGO family. PIGN subfamily.</text>
</comment>
<dbReference type="InterPro" id="IPR017852">
    <property type="entry name" value="GPI_EtnP_transferase_1_C"/>
</dbReference>
<dbReference type="SUPFAM" id="SSF47384">
    <property type="entry name" value="Homodimeric domain of signal transducing histidine kinase"/>
    <property type="match status" value="1"/>
</dbReference>
<dbReference type="InterPro" id="IPR037671">
    <property type="entry name" value="PIGN_N"/>
</dbReference>
<evidence type="ECO:0000256" key="9">
    <source>
        <dbReference type="ARBA" id="ARBA00022824"/>
    </source>
</evidence>
<dbReference type="Proteomes" id="UP000009131">
    <property type="component" value="Unassembled WGS sequence"/>
</dbReference>
<keyword evidence="11 17" id="KW-0472">Membrane</keyword>
<dbReference type="FunFam" id="3.40.720.10:FF:000015">
    <property type="entry name" value="GPI ethanolamine phosphate transferase 1"/>
    <property type="match status" value="1"/>
</dbReference>
<keyword evidence="6 15" id="KW-0597">Phosphoprotein</keyword>
<dbReference type="SUPFAM" id="SSF52172">
    <property type="entry name" value="CheY-like"/>
    <property type="match status" value="1"/>
</dbReference>
<dbReference type="InterPro" id="IPR002591">
    <property type="entry name" value="Phosphodiest/P_Trfase"/>
</dbReference>
<dbReference type="CDD" id="cd17546">
    <property type="entry name" value="REC_hyHK_CKI1_RcsC-like"/>
    <property type="match status" value="1"/>
</dbReference>
<keyword evidence="12" id="KW-0325">Glycoprotein</keyword>
<proteinExistence type="inferred from homology"/>
<dbReference type="GO" id="GO:0051377">
    <property type="term" value="F:mannose-ethanolamine phosphotransferase activity"/>
    <property type="evidence" value="ECO:0007669"/>
    <property type="project" value="InterPro"/>
</dbReference>
<protein>
    <recommendedName>
        <fullName evidence="4">GPI ethanolamine phosphate transferase 1</fullName>
    </recommendedName>
</protein>
<dbReference type="PROSITE" id="PS50109">
    <property type="entry name" value="HIS_KIN"/>
    <property type="match status" value="1"/>
</dbReference>
<dbReference type="Pfam" id="PF04987">
    <property type="entry name" value="PigN"/>
    <property type="match status" value="1"/>
</dbReference>
<evidence type="ECO:0000256" key="12">
    <source>
        <dbReference type="ARBA" id="ARBA00023180"/>
    </source>
</evidence>
<dbReference type="CDD" id="cd16020">
    <property type="entry name" value="GPI_EPT_1"/>
    <property type="match status" value="1"/>
</dbReference>
<dbReference type="CDD" id="cd00082">
    <property type="entry name" value="HisKA"/>
    <property type="match status" value="1"/>
</dbReference>
<evidence type="ECO:0000256" key="2">
    <source>
        <dbReference type="ARBA" id="ARBA00004687"/>
    </source>
</evidence>
<evidence type="ECO:0000256" key="13">
    <source>
        <dbReference type="ARBA" id="ARBA00023316"/>
    </source>
</evidence>
<feature type="transmembrane region" description="Helical" evidence="17">
    <location>
        <begin position="1847"/>
        <end position="1866"/>
    </location>
</feature>
<evidence type="ECO:0000259" key="19">
    <source>
        <dbReference type="PROSITE" id="PS50110"/>
    </source>
</evidence>
<dbReference type="NCBIfam" id="TIGR00229">
    <property type="entry name" value="sensory_box"/>
    <property type="match status" value="1"/>
</dbReference>
<name>G7DXR2_MIXOS</name>
<dbReference type="InterPro" id="IPR035965">
    <property type="entry name" value="PAS-like_dom_sf"/>
</dbReference>
<feature type="transmembrane region" description="Helical" evidence="17">
    <location>
        <begin position="1680"/>
        <end position="1700"/>
    </location>
</feature>
<feature type="transmembrane region" description="Helical" evidence="17">
    <location>
        <begin position="1707"/>
        <end position="1727"/>
    </location>
</feature>
<evidence type="ECO:0000313" key="20">
    <source>
        <dbReference type="EMBL" id="GAA95372.1"/>
    </source>
</evidence>
<gene>
    <name evidence="20" type="primary">Mo02026</name>
    <name evidence="20" type="ORF">E5Q_02026</name>
</gene>
<dbReference type="SMART" id="SM00387">
    <property type="entry name" value="HATPase_c"/>
    <property type="match status" value="1"/>
</dbReference>
<evidence type="ECO:0000259" key="18">
    <source>
        <dbReference type="PROSITE" id="PS50109"/>
    </source>
</evidence>
<dbReference type="Gene3D" id="3.40.50.2300">
    <property type="match status" value="1"/>
</dbReference>
<dbReference type="InterPro" id="IPR000014">
    <property type="entry name" value="PAS"/>
</dbReference>
<evidence type="ECO:0000256" key="7">
    <source>
        <dbReference type="ARBA" id="ARBA00022679"/>
    </source>
</evidence>
<dbReference type="InterPro" id="IPR001789">
    <property type="entry name" value="Sig_transdc_resp-reg_receiver"/>
</dbReference>
<dbReference type="Pfam" id="PF02518">
    <property type="entry name" value="HATPase_c"/>
    <property type="match status" value="1"/>
</dbReference>
<feature type="transmembrane region" description="Helical" evidence="17">
    <location>
        <begin position="1733"/>
        <end position="1750"/>
    </location>
</feature>
<dbReference type="PRINTS" id="PR00344">
    <property type="entry name" value="BCTRLSENSOR"/>
</dbReference>
<dbReference type="GO" id="GO:0071555">
    <property type="term" value="P:cell wall organization"/>
    <property type="evidence" value="ECO:0007669"/>
    <property type="project" value="UniProtKB-KW"/>
</dbReference>
<evidence type="ECO:0000256" key="11">
    <source>
        <dbReference type="ARBA" id="ARBA00023136"/>
    </source>
</evidence>
<dbReference type="Pfam" id="PF00512">
    <property type="entry name" value="HisKA"/>
    <property type="match status" value="1"/>
</dbReference>
<keyword evidence="9" id="KW-0256">Endoplasmic reticulum</keyword>
<feature type="transmembrane region" description="Helical" evidence="17">
    <location>
        <begin position="1796"/>
        <end position="1815"/>
    </location>
</feature>
<keyword evidence="10 17" id="KW-1133">Transmembrane helix</keyword>
<keyword evidence="7" id="KW-0808">Transferase</keyword>
<dbReference type="PANTHER" id="PTHR12250">
    <property type="entry name" value="PHOSPHATIDYLINOSITOL GLYCAN, CLASS N"/>
    <property type="match status" value="1"/>
</dbReference>
<dbReference type="InterPro" id="IPR007070">
    <property type="entry name" value="GPI_EtnP_transferase_1"/>
</dbReference>
<evidence type="ECO:0000256" key="14">
    <source>
        <dbReference type="ARBA" id="ARBA00024850"/>
    </source>
</evidence>
<dbReference type="InterPro" id="IPR003594">
    <property type="entry name" value="HATPase_dom"/>
</dbReference>
<dbReference type="HOGENOM" id="CLU_231719_0_0_1"/>
<dbReference type="SMART" id="SM00448">
    <property type="entry name" value="REC"/>
    <property type="match status" value="1"/>
</dbReference>
<comment type="function">
    <text evidence="14">Ethanolamine phosphate transferase involved in glycosylphosphatidylinositol-anchor biosynthesis. Transfers ethanolamine phosphate to the first alpha-1,4-linked mannose of the glycosylphosphatidylinositol precursor of GPI-anchor.</text>
</comment>
<sequence length="2155" mass="237311">MERLQGDVTDAEQALLEYLELKEEPILLFSSARQHPWQNSAAKRRLRRSETDILSAAVKPYLGSHIDESMTTSVNASGRPWTFDYLAKAGILLATRTENGPSPAASRRGSLVDSLGARMHDSGEMEVLGSELDRRMSINSTPPSMTPKRAGRSASESYRERKALGQKFMDASLDAKIPMHDYDVADCTLPGIEPEQYRRFLYDFWQTDWASTSLGAPNTWSNTLRCLVDTILLSPTPTLMCWSDDLVCVYNYAHSISMGARHPAMLGTPYFAVWPELYDQMVQILTGCFAGKVVYYDEAQLFLTVPNGLEERYFSYSMIPMRTCEGVPAVFVPNFDTTASVLSRRRMKTLHILAGETADCASLDQYWARITDTLIRPEICLDTPYATFYTRVGDRPNESAAGFKLAFSNVACATLPPYLDLALTGDSAGPLPAAALLLQPYLHRLHKGETAIELDDQTSRTLYAGVKCPSFGDLIERVVIMAIRINLADPIEAVCLMCLSTRRDYDEAYVEFIHLMRRQLSAGTASIRLVAQARKQAAQVQESLTERTAQFIESESRFESFARACPSGLFFSDLEGNILFANESWYAISGHPRDVSLNEWHRSIHQDDVQFGLDVWATAIREQQPEIRIEIRWTGAEHKDSEYDRWTEVRCLWYTSSTGVSLGYTGSVVDISERKHREALTKRRAEDVLSQKLALTRFIDSLAHEVRNPLSAVTFSCALMLDDLTRPKASSAREDLELMVREEIETISLCARHIHRLVDGLLNLSKIEHDLITVTKTSFEPLTVIKQNLRMFAAEIKAKDIALTVVPGPGLAADPLQTFHSDQLKIDQIFINIITNAIKFTSKSVTRKVDVTVDVSTTRPKLPTHATTARDQADDESDGDDTRFLIVHVADTGCGLSSEEISRLFQRFAQASHSSSSTYGGSGLGLYISKKVVEEVLHGQIGLISAPGVGTTFSFYVTGARGEATETLPPPSPTPTLPSLSACSTDSSIISLVSAGTTAVDLPSPPIIAAVPTRQWRIVLAEDNKINSKLLTALLKRKGCMVSPAYDGQECIDILVANQQARQTDQAYDVVLMDATMPVKTGIEATIEIRQLEAAGKLTPRIPILAISANARGEQVDEMLAAGMDASLSKPFTIDALMSTLESLIPSQYDSKPSTMSSSAGALEATQHTPKYSSGPRRSAKARSSVRTALPLVLLGLAFHLVSLYSIFDIYFVSPVIHVQRRFSIASARLRDGEADLASRDAQGSKAGLADRLVLIVGDGLRADKLFQLYREPAFDALPPFIPASTDGATVSAGWTTPAPYLRSLLTSGQATWGVSHTRVPTESRPGHVALIAGMYEDVSAVTKGWKLNPVNFDSVFNQSCRAWGFGSPDIVPMFEHGASPRPDGQPKMKSFCYDESEEDFTSDATALDVWVYNELTALFANASADATLAHQLREPQSIFFLHLLGLDTTGHSYRPHGPEYYHNIRVVDDIVQKVEQKFADFYGDRKTAFVFTADHGMSNIGNHGDGDPDNTRTPLIAWGSGVASHQLDGILGEWSLPASTRNDVAQADIASLMAALVGIPDPANSAGTLMTDYLAADKKYKVTAALANTRQRLEQYHVKHDLKAKSALRFKPFGELPDDATDARSSVMRLAAINEAFDRQAYDEAEVLQRELADAAQSGLDYLHRYDWLLLRSVVTAGYVGWMLLSLLHLLKAFVLVAVPPNLQPAWNLSALASAGLFASIGLRLALEKAKWTYFLYVAFPAYFFTALARNLPLIRSALKRISYDQLAQCGLAMVATVLVLELMLLGYFRRSVFSALFMLMGTVWLFATTTAEFQAEIRGLGGAWTVSCLAASAFTVLPVEKGENMLLIWLGGLGFAALGFAAAAKRPSPTLQSADIKTQPVAKATLDENQTTRYYLSMLTALIVVSMCVTSLSAHRLRNKQGLPVVLQAAGWILIALSLAVLVTSLQGRQHYIQRLLLLCLSFVPTFGLLSISYETLFYLTYAINLALWLVLETRLNAYRRRQSQPGESKLGLTHLRMAVFFLHYIHVGFFGTGNIASISSFYLEPVYRLVPVFNPFLMSALLIFKILIPFVFASAALAALQRTLGLPAYSISLLALSISDVLTMSFFYLIKTEGSWLEVGTSISHFSIASLLLVFIGLLSVLGQLIMAHARY</sequence>
<dbReference type="InParanoid" id="G7DXR2"/>
<feature type="transmembrane region" description="Helical" evidence="17">
    <location>
        <begin position="2021"/>
        <end position="2046"/>
    </location>
</feature>
<evidence type="ECO:0000256" key="10">
    <source>
        <dbReference type="ARBA" id="ARBA00022989"/>
    </source>
</evidence>
<dbReference type="InterPro" id="IPR036890">
    <property type="entry name" value="HATPase_C_sf"/>
</dbReference>
<evidence type="ECO:0000256" key="5">
    <source>
        <dbReference type="ARBA" id="ARBA00022502"/>
    </source>
</evidence>
<feature type="region of interest" description="Disordered" evidence="16">
    <location>
        <begin position="1149"/>
        <end position="1180"/>
    </location>
</feature>
<dbReference type="InterPro" id="IPR017850">
    <property type="entry name" value="Alkaline_phosphatase_core_sf"/>
</dbReference>
<feature type="transmembrane region" description="Helical" evidence="17">
    <location>
        <begin position="1771"/>
        <end position="1790"/>
    </location>
</feature>
<keyword evidence="21" id="KW-1185">Reference proteome</keyword>
<accession>G7DXR2</accession>
<feature type="domain" description="Histidine kinase" evidence="18">
    <location>
        <begin position="701"/>
        <end position="961"/>
    </location>
</feature>